<sequence>MPEKEYIVAGLVPSLTCILVSVWAVHHADEGKPPGPVAAARVISGIDPQRSTCRPPEGPLALILGSVNHSLGADVNTPTISPPFSEKLNIHDVVSQLNSWLGTTLVAVLSGATDKAAPEEWADQHSLAPSQNVQNRLWSAHRVWKNIASRRSDEEARLWFTGANPILERSPVLALRIGMTLEVEEAASAFLDGSWSL</sequence>
<dbReference type="EMBL" id="CP108038">
    <property type="protein sequence ID" value="WUN87168.1"/>
    <property type="molecule type" value="Genomic_DNA"/>
</dbReference>
<gene>
    <name evidence="2" type="ORF">OHT53_14215</name>
</gene>
<dbReference type="GeneID" id="93762143"/>
<protein>
    <submittedName>
        <fullName evidence="2">Uncharacterized protein</fullName>
    </submittedName>
</protein>
<reference evidence="2" key="1">
    <citation type="submission" date="2022-10" db="EMBL/GenBank/DDBJ databases">
        <title>The complete genomes of actinobacterial strains from the NBC collection.</title>
        <authorList>
            <person name="Joergensen T.S."/>
            <person name="Alvarez Arevalo M."/>
            <person name="Sterndorff E.B."/>
            <person name="Faurdal D."/>
            <person name="Vuksanovic O."/>
            <person name="Mourched A.-S."/>
            <person name="Charusanti P."/>
            <person name="Shaw S."/>
            <person name="Blin K."/>
            <person name="Weber T."/>
        </authorList>
    </citation>
    <scope>NUCLEOTIDE SEQUENCE</scope>
    <source>
        <strain evidence="2">NBC_00302</strain>
    </source>
</reference>
<organism evidence="2 3">
    <name type="scientific">Streptomyces bobili</name>
    <dbReference type="NCBI Taxonomy" id="67280"/>
    <lineage>
        <taxon>Bacteria</taxon>
        <taxon>Bacillati</taxon>
        <taxon>Actinomycetota</taxon>
        <taxon>Actinomycetes</taxon>
        <taxon>Kitasatosporales</taxon>
        <taxon>Streptomycetaceae</taxon>
        <taxon>Streptomyces</taxon>
    </lineage>
</organism>
<dbReference type="RefSeq" id="WP_328735144.1">
    <property type="nucleotide sequence ID" value="NZ_CP108038.1"/>
</dbReference>
<evidence type="ECO:0000256" key="1">
    <source>
        <dbReference type="SAM" id="Phobius"/>
    </source>
</evidence>
<proteinExistence type="predicted"/>
<evidence type="ECO:0000313" key="2">
    <source>
        <dbReference type="EMBL" id="WUN87168.1"/>
    </source>
</evidence>
<dbReference type="Proteomes" id="UP001432071">
    <property type="component" value="Chromosome"/>
</dbReference>
<keyword evidence="1" id="KW-0472">Membrane</keyword>
<feature type="transmembrane region" description="Helical" evidence="1">
    <location>
        <begin position="6"/>
        <end position="25"/>
    </location>
</feature>
<keyword evidence="1" id="KW-1133">Transmembrane helix</keyword>
<keyword evidence="1" id="KW-0812">Transmembrane</keyword>
<accession>A0ABZ1QYR9</accession>
<evidence type="ECO:0000313" key="3">
    <source>
        <dbReference type="Proteomes" id="UP001432071"/>
    </source>
</evidence>
<keyword evidence="3" id="KW-1185">Reference proteome</keyword>
<name>A0ABZ1QYR9_9ACTN</name>